<dbReference type="PROSITE" id="PS51257">
    <property type="entry name" value="PROKAR_LIPOPROTEIN"/>
    <property type="match status" value="1"/>
</dbReference>
<dbReference type="RefSeq" id="WP_271714865.1">
    <property type="nucleotide sequence ID" value="NZ_AP024169.1"/>
</dbReference>
<dbReference type="KEGG" id="ahb:bsdtb5_08910"/>
<proteinExistence type="predicted"/>
<evidence type="ECO:0000256" key="1">
    <source>
        <dbReference type="SAM" id="Phobius"/>
    </source>
</evidence>
<evidence type="ECO:0000313" key="2">
    <source>
        <dbReference type="EMBL" id="BCN29596.1"/>
    </source>
</evidence>
<feature type="transmembrane region" description="Helical" evidence="1">
    <location>
        <begin position="6"/>
        <end position="24"/>
    </location>
</feature>
<dbReference type="EMBL" id="AP024169">
    <property type="protein sequence ID" value="BCN29596.1"/>
    <property type="molecule type" value="Genomic_DNA"/>
</dbReference>
<organism evidence="2 3">
    <name type="scientific">Anaeromicropila herbilytica</name>
    <dbReference type="NCBI Taxonomy" id="2785025"/>
    <lineage>
        <taxon>Bacteria</taxon>
        <taxon>Bacillati</taxon>
        <taxon>Bacillota</taxon>
        <taxon>Clostridia</taxon>
        <taxon>Lachnospirales</taxon>
        <taxon>Lachnospiraceae</taxon>
        <taxon>Anaeromicropila</taxon>
    </lineage>
</organism>
<dbReference type="Proteomes" id="UP000595897">
    <property type="component" value="Chromosome"/>
</dbReference>
<protein>
    <recommendedName>
        <fullName evidence="4">Lipoprotein</fullName>
    </recommendedName>
</protein>
<keyword evidence="1" id="KW-0812">Transmembrane</keyword>
<evidence type="ECO:0008006" key="4">
    <source>
        <dbReference type="Google" id="ProtNLM"/>
    </source>
</evidence>
<sequence>MRHNIVTPFILFCSICLLLTGCTIHNKAPSQRKYGFQPPMKELYWGMSLEEIEKTLNIKNGVDGVTYDYEKPITIVTLKNKIKEFGYNATVSLEICDKPSEDWFPYKSSYLTYVSLTYKNVDGNKIKDHINKLYGTGNDWVDIRKTTCTTWLSGDKIKDIKPDVKKKLKNYWDLLAKHLDYPKNGSISPVKKSNDAVNYITLRYSKEGAGVSFSGDTTVQINQITHK</sequence>
<evidence type="ECO:0000313" key="3">
    <source>
        <dbReference type="Proteomes" id="UP000595897"/>
    </source>
</evidence>
<accession>A0A7R7EJ16</accession>
<keyword evidence="1" id="KW-1133">Transmembrane helix</keyword>
<dbReference type="AlphaFoldDB" id="A0A7R7EJ16"/>
<gene>
    <name evidence="2" type="ORF">bsdtb5_08910</name>
</gene>
<name>A0A7R7EJ16_9FIRM</name>
<keyword evidence="3" id="KW-1185">Reference proteome</keyword>
<reference evidence="2 3" key="1">
    <citation type="submission" date="2020-11" db="EMBL/GenBank/DDBJ databases">
        <title>Draft genome sequencing of a Lachnospiraceae strain isolated from anoxic soil subjected to BSD treatment.</title>
        <authorList>
            <person name="Uek A."/>
            <person name="Tonouchi A."/>
        </authorList>
    </citation>
    <scope>NUCLEOTIDE SEQUENCE [LARGE SCALE GENOMIC DNA]</scope>
    <source>
        <strain evidence="2 3">TB5</strain>
    </source>
</reference>
<keyword evidence="1" id="KW-0472">Membrane</keyword>